<protein>
    <submittedName>
        <fullName evidence="2">Uncharacterized protein</fullName>
    </submittedName>
</protein>
<name>A0A059BZN8_EUCGR</name>
<sequence length="434" mass="48967">MVHVPTEFNPVFAMQCTDERAKRKSIEQERPNYTDAQTPKFTQNTCKTCHIPSSKTLLDHEQNSKRSTEPSKVLHLCYIHIYFFTKVRPSRLLPLLRTVRAPDVIEPLGAAPHNPMEDLSYLLLQWIQAILHSLKHLRQVLHSLPHLLFLLGRQWELGRIHQFAHYPRAPLDLMDLPQQSARVPPLPLLRFLHDPLVERLDRRGPGELPRDGEMHLQPAVLAGDRRHEGPRHEEEDRVHREDRHGEAIGGHDLVPPRGRQVGPDRLNLPGGGPRPGDAPGERPEMAQRAVVPGHAAAAEGPLLPLPNLLDPVPDRITDVQGLDAPLVKIGNRPVHGGLRQLGLVIEHDHPELLLAAQERVEQLPNPREREQLLRAGRRQIKKPVGDLLLEGLHLQLGARRLVGRVHGMDGLVAPKAQDRPANVRALVLRRRHLS</sequence>
<dbReference type="Gramene" id="KCW71135">
    <property type="protein sequence ID" value="KCW71135"/>
    <property type="gene ID" value="EUGRSUZ_F04236"/>
</dbReference>
<reference evidence="2" key="1">
    <citation type="submission" date="2013-07" db="EMBL/GenBank/DDBJ databases">
        <title>The genome of Eucalyptus grandis.</title>
        <authorList>
            <person name="Schmutz J."/>
            <person name="Hayes R."/>
            <person name="Myburg A."/>
            <person name="Tuskan G."/>
            <person name="Grattapaglia D."/>
            <person name="Rokhsar D.S."/>
        </authorList>
    </citation>
    <scope>NUCLEOTIDE SEQUENCE</scope>
    <source>
        <tissue evidence="2">Leaf extractions</tissue>
    </source>
</reference>
<dbReference type="EMBL" id="KK198758">
    <property type="protein sequence ID" value="KCW71135.1"/>
    <property type="molecule type" value="Genomic_DNA"/>
</dbReference>
<feature type="region of interest" description="Disordered" evidence="1">
    <location>
        <begin position="222"/>
        <end position="293"/>
    </location>
</feature>
<gene>
    <name evidence="2" type="ORF">EUGRSUZ_F04236</name>
</gene>
<evidence type="ECO:0000256" key="1">
    <source>
        <dbReference type="SAM" id="MobiDB-lite"/>
    </source>
</evidence>
<dbReference type="OMA" id="QCTDERA"/>
<evidence type="ECO:0000313" key="2">
    <source>
        <dbReference type="EMBL" id="KCW71135.1"/>
    </source>
</evidence>
<feature type="compositionally biased region" description="Basic and acidic residues" evidence="1">
    <location>
        <begin position="223"/>
        <end position="246"/>
    </location>
</feature>
<proteinExistence type="predicted"/>
<dbReference type="AlphaFoldDB" id="A0A059BZN8"/>
<accession>A0A059BZN8</accession>
<dbReference type="InParanoid" id="A0A059BZN8"/>
<organism evidence="2">
    <name type="scientific">Eucalyptus grandis</name>
    <name type="common">Flooded gum</name>
    <dbReference type="NCBI Taxonomy" id="71139"/>
    <lineage>
        <taxon>Eukaryota</taxon>
        <taxon>Viridiplantae</taxon>
        <taxon>Streptophyta</taxon>
        <taxon>Embryophyta</taxon>
        <taxon>Tracheophyta</taxon>
        <taxon>Spermatophyta</taxon>
        <taxon>Magnoliopsida</taxon>
        <taxon>eudicotyledons</taxon>
        <taxon>Gunneridae</taxon>
        <taxon>Pentapetalae</taxon>
        <taxon>rosids</taxon>
        <taxon>malvids</taxon>
        <taxon>Myrtales</taxon>
        <taxon>Myrtaceae</taxon>
        <taxon>Myrtoideae</taxon>
        <taxon>Eucalypteae</taxon>
        <taxon>Eucalyptus</taxon>
    </lineage>
</organism>